<accession>W9L0I3</accession>
<name>W9L0I3_FUSOX</name>
<proteinExistence type="predicted"/>
<gene>
    <name evidence="1" type="ORF">FOZG_04054</name>
</gene>
<dbReference type="EMBL" id="JH717897">
    <property type="protein sequence ID" value="EWZ48539.1"/>
    <property type="molecule type" value="Genomic_DNA"/>
</dbReference>
<dbReference type="Proteomes" id="UP000030766">
    <property type="component" value="Unassembled WGS sequence"/>
</dbReference>
<dbReference type="AlphaFoldDB" id="W9L0I3"/>
<evidence type="ECO:0000313" key="1">
    <source>
        <dbReference type="EMBL" id="EWZ48539.1"/>
    </source>
</evidence>
<protein>
    <submittedName>
        <fullName evidence="1">Uncharacterized protein</fullName>
    </submittedName>
</protein>
<sequence length="88" mass="9485">MPLSGAAELDVLSSATKDGHDLKDLTGLDLTDAKKETDGVISNQLGVMVGLLLRLHYHTPKDSNLVGTFEPYTGHVIPYQPHSLTSQN</sequence>
<reference evidence="1" key="1">
    <citation type="submission" date="2011-06" db="EMBL/GenBank/DDBJ databases">
        <title>The Genome Sequence of Fusarium oxysporum Fo47.</title>
        <authorList>
            <consortium name="The Broad Institute Genome Sequencing Platform"/>
            <person name="Ma L.-J."/>
            <person name="Gale L.R."/>
            <person name="Schwartz D.C."/>
            <person name="Zhou S."/>
            <person name="Corby-Kistler H."/>
            <person name="Young S.K."/>
            <person name="Zeng Q."/>
            <person name="Gargeya S."/>
            <person name="Fitzgerald M."/>
            <person name="Haas B."/>
            <person name="Abouelleil A."/>
            <person name="Alvarado L."/>
            <person name="Arachchi H.M."/>
            <person name="Berlin A."/>
            <person name="Brown A."/>
            <person name="Chapman S.B."/>
            <person name="Chen Z."/>
            <person name="Dunbar C."/>
            <person name="Freedman E."/>
            <person name="Gearin G."/>
            <person name="Gellesch M."/>
            <person name="Goldberg J."/>
            <person name="Griggs A."/>
            <person name="Gujja S."/>
            <person name="Heiman D."/>
            <person name="Howarth C."/>
            <person name="Larson L."/>
            <person name="Lui A."/>
            <person name="MacDonald P.J.P."/>
            <person name="Mehta T."/>
            <person name="Montmayeur A."/>
            <person name="Murphy C."/>
            <person name="Neiman D."/>
            <person name="Pearson M."/>
            <person name="Priest M."/>
            <person name="Roberts A."/>
            <person name="Saif S."/>
            <person name="Shea T."/>
            <person name="Shenoy N."/>
            <person name="Sisk P."/>
            <person name="Stolte C."/>
            <person name="Sykes S."/>
            <person name="Wortman J."/>
            <person name="Nusbaum C."/>
            <person name="Birren B."/>
        </authorList>
    </citation>
    <scope>NUCLEOTIDE SEQUENCE [LARGE SCALE GENOMIC DNA]</scope>
    <source>
        <strain evidence="1">Fo47</strain>
    </source>
</reference>
<dbReference type="VEuPathDB" id="FungiDB:FOZG_04054"/>
<reference evidence="1" key="2">
    <citation type="submission" date="2012-06" db="EMBL/GenBank/DDBJ databases">
        <title>Annotation of the Genome Sequence of Fusarium oxysporum Fo47.</title>
        <authorList>
            <consortium name="The Broad Institute Genomics Platform"/>
            <person name="Ma L.-J."/>
            <person name="Corby-Kistler H."/>
            <person name="Broz K."/>
            <person name="Gale L.R."/>
            <person name="Jonkers W."/>
            <person name="O'Donnell K."/>
            <person name="Ploetz R."/>
            <person name="Steinberg C."/>
            <person name="Schwartz D.C."/>
            <person name="VanEtten H."/>
            <person name="Zhou S."/>
            <person name="Young S.K."/>
            <person name="Zeng Q."/>
            <person name="Gargeya S."/>
            <person name="Fitzgerald M."/>
            <person name="Abouelleil A."/>
            <person name="Alvarado L."/>
            <person name="Chapman S.B."/>
            <person name="Gainer-Dewar J."/>
            <person name="Goldberg J."/>
            <person name="Griggs A."/>
            <person name="Gujja S."/>
            <person name="Hansen M."/>
            <person name="Howarth C."/>
            <person name="Imamovic A."/>
            <person name="Ireland A."/>
            <person name="Larimer J."/>
            <person name="McCowan C."/>
            <person name="Murphy C."/>
            <person name="Pearson M."/>
            <person name="Poon T.W."/>
            <person name="Priest M."/>
            <person name="Roberts A."/>
            <person name="Saif S."/>
            <person name="Shea T."/>
            <person name="Sykes S."/>
            <person name="Wortman J."/>
            <person name="Nusbaum C."/>
            <person name="Birren B."/>
        </authorList>
    </citation>
    <scope>NUCLEOTIDE SEQUENCE</scope>
    <source>
        <strain evidence="1">Fo47</strain>
    </source>
</reference>
<organism evidence="1">
    <name type="scientific">Fusarium oxysporum Fo47</name>
    <dbReference type="NCBI Taxonomy" id="660027"/>
    <lineage>
        <taxon>Eukaryota</taxon>
        <taxon>Fungi</taxon>
        <taxon>Dikarya</taxon>
        <taxon>Ascomycota</taxon>
        <taxon>Pezizomycotina</taxon>
        <taxon>Sordariomycetes</taxon>
        <taxon>Hypocreomycetidae</taxon>
        <taxon>Hypocreales</taxon>
        <taxon>Nectriaceae</taxon>
        <taxon>Fusarium</taxon>
        <taxon>Fusarium oxysporum species complex</taxon>
    </lineage>
</organism>
<dbReference type="HOGENOM" id="CLU_2483428_0_0_1"/>